<comment type="caution">
    <text evidence="1">The sequence shown here is derived from an EMBL/GenBank/DDBJ whole genome shotgun (WGS) entry which is preliminary data.</text>
</comment>
<name>A0ABS4EI27_9HYPH</name>
<evidence type="ECO:0000313" key="1">
    <source>
        <dbReference type="EMBL" id="MBP1857589.1"/>
    </source>
</evidence>
<accession>A0ABS4EI27</accession>
<dbReference type="Proteomes" id="UP000823786">
    <property type="component" value="Unassembled WGS sequence"/>
</dbReference>
<sequence>MPSICGPEKLPLDPALFEILCRAAVGRMGIPSFCRHRRCGREEECVGKLKPREIPPCFRGLQDVDAMLPMCIAQADDTWFREFVLQWILCREDYFDRVRPPETVRSLLALDEQWPVSIYVDEQGEAPVAAGPHTATQDLLDKLWASAEGRAARTDEGNASAKGG</sequence>
<reference evidence="1 2" key="1">
    <citation type="submission" date="2021-03" db="EMBL/GenBank/DDBJ databases">
        <title>Genomic Encyclopedia of Type Strains, Phase IV (KMG-IV): sequencing the most valuable type-strain genomes for metagenomic binning, comparative biology and taxonomic classification.</title>
        <authorList>
            <person name="Goeker M."/>
        </authorList>
    </citation>
    <scope>NUCLEOTIDE SEQUENCE [LARGE SCALE GENOMIC DNA]</scope>
    <source>
        <strain evidence="1 2">DSM 26427</strain>
    </source>
</reference>
<keyword evidence="2" id="KW-1185">Reference proteome</keyword>
<proteinExistence type="predicted"/>
<evidence type="ECO:0000313" key="2">
    <source>
        <dbReference type="Proteomes" id="UP000823786"/>
    </source>
</evidence>
<dbReference type="EMBL" id="JAGGJV010000001">
    <property type="protein sequence ID" value="MBP1857589.1"/>
    <property type="molecule type" value="Genomic_DNA"/>
</dbReference>
<gene>
    <name evidence="1" type="ORF">J2Z75_001069</name>
</gene>
<organism evidence="1 2">
    <name type="scientific">Rhizobium herbae</name>
    <dbReference type="NCBI Taxonomy" id="508661"/>
    <lineage>
        <taxon>Bacteria</taxon>
        <taxon>Pseudomonadati</taxon>
        <taxon>Pseudomonadota</taxon>
        <taxon>Alphaproteobacteria</taxon>
        <taxon>Hyphomicrobiales</taxon>
        <taxon>Rhizobiaceae</taxon>
        <taxon>Rhizobium/Agrobacterium group</taxon>
        <taxon>Rhizobium</taxon>
    </lineage>
</organism>
<protein>
    <submittedName>
        <fullName evidence="1">Uncharacterized protein</fullName>
    </submittedName>
</protein>
<dbReference type="RefSeq" id="WP_209848639.1">
    <property type="nucleotide sequence ID" value="NZ_JAGGJV010000001.1"/>
</dbReference>